<protein>
    <submittedName>
        <fullName evidence="2">PIN domain nuclease, a component of toxin-antitoxin system (PIN domain)</fullName>
    </submittedName>
</protein>
<comment type="caution">
    <text evidence="2">The sequence shown here is derived from an EMBL/GenBank/DDBJ whole genome shotgun (WGS) entry which is preliminary data.</text>
</comment>
<feature type="domain" description="PIN" evidence="1">
    <location>
        <begin position="3"/>
        <end position="123"/>
    </location>
</feature>
<accession>A0A3S3RT46</accession>
<gene>
    <name evidence="2" type="ORF">VT99_11664</name>
</gene>
<organism evidence="2 3">
    <name type="scientific">Candidatus Electrothrix marina</name>
    <dbReference type="NCBI Taxonomy" id="1859130"/>
    <lineage>
        <taxon>Bacteria</taxon>
        <taxon>Pseudomonadati</taxon>
        <taxon>Thermodesulfobacteriota</taxon>
        <taxon>Desulfobulbia</taxon>
        <taxon>Desulfobulbales</taxon>
        <taxon>Desulfobulbaceae</taxon>
        <taxon>Candidatus Electrothrix</taxon>
    </lineage>
</organism>
<evidence type="ECO:0000313" key="3">
    <source>
        <dbReference type="Proteomes" id="UP000286862"/>
    </source>
</evidence>
<dbReference type="Proteomes" id="UP000286862">
    <property type="component" value="Unassembled WGS sequence"/>
</dbReference>
<dbReference type="EMBL" id="MTKQ01000166">
    <property type="protein sequence ID" value="RWX47366.1"/>
    <property type="molecule type" value="Genomic_DNA"/>
</dbReference>
<evidence type="ECO:0000259" key="1">
    <source>
        <dbReference type="Pfam" id="PF01850"/>
    </source>
</evidence>
<name>A0A3S3RT46_9BACT</name>
<sequence length="128" mass="14561">MRILLDTCSFLWISLEPEKISEQAMAAFKHPENSVFLSSMTSWEIGIKFHLGKLVLPAAPDIFIPIERKGHKIASLKLAEKDTFHLANLPAVHKDPFDRILVCQAIENGLTILTSDQHIQRYPVKTLW</sequence>
<dbReference type="AlphaFoldDB" id="A0A3S3RT46"/>
<dbReference type="InterPro" id="IPR052919">
    <property type="entry name" value="TA_system_RNase"/>
</dbReference>
<dbReference type="Pfam" id="PF01850">
    <property type="entry name" value="PIN"/>
    <property type="match status" value="1"/>
</dbReference>
<dbReference type="SUPFAM" id="SSF88723">
    <property type="entry name" value="PIN domain-like"/>
    <property type="match status" value="1"/>
</dbReference>
<dbReference type="CDD" id="cd09872">
    <property type="entry name" value="PIN_Sll0205-like"/>
    <property type="match status" value="1"/>
</dbReference>
<dbReference type="Gene3D" id="3.40.50.1010">
    <property type="entry name" value="5'-nuclease"/>
    <property type="match status" value="1"/>
</dbReference>
<dbReference type="PANTHER" id="PTHR36173">
    <property type="entry name" value="RIBONUCLEASE VAPC16-RELATED"/>
    <property type="match status" value="1"/>
</dbReference>
<dbReference type="PANTHER" id="PTHR36173:SF2">
    <property type="entry name" value="RIBONUCLEASE VAPC16"/>
    <property type="match status" value="1"/>
</dbReference>
<proteinExistence type="predicted"/>
<reference evidence="2 3" key="1">
    <citation type="submission" date="2017-01" db="EMBL/GenBank/DDBJ databases">
        <title>The cable genome- insights into the physiology and evolution of filamentous bacteria capable of sulfide oxidation via long distance electron transfer.</title>
        <authorList>
            <person name="Schreiber L."/>
            <person name="Bjerg J.T."/>
            <person name="Boggild A."/>
            <person name="Van De Vossenberg J."/>
            <person name="Meysman F."/>
            <person name="Nielsen L.P."/>
            <person name="Schramm A."/>
            <person name="Kjeldsen K.U."/>
        </authorList>
    </citation>
    <scope>NUCLEOTIDE SEQUENCE [LARGE SCALE GENOMIC DNA]</scope>
    <source>
        <strain evidence="2">A2</strain>
    </source>
</reference>
<dbReference type="InterPro" id="IPR029060">
    <property type="entry name" value="PIN-like_dom_sf"/>
</dbReference>
<evidence type="ECO:0000313" key="2">
    <source>
        <dbReference type="EMBL" id="RWX47366.1"/>
    </source>
</evidence>
<dbReference type="InterPro" id="IPR041705">
    <property type="entry name" value="PIN_Sll0205"/>
</dbReference>
<dbReference type="InterPro" id="IPR002716">
    <property type="entry name" value="PIN_dom"/>
</dbReference>